<organism evidence="2 3">
    <name type="scientific">Pontibacter ummariensis</name>
    <dbReference type="NCBI Taxonomy" id="1610492"/>
    <lineage>
        <taxon>Bacteria</taxon>
        <taxon>Pseudomonadati</taxon>
        <taxon>Bacteroidota</taxon>
        <taxon>Cytophagia</taxon>
        <taxon>Cytophagales</taxon>
        <taxon>Hymenobacteraceae</taxon>
        <taxon>Pontibacter</taxon>
    </lineage>
</organism>
<dbReference type="OrthoDB" id="961272at2"/>
<reference evidence="3" key="1">
    <citation type="submission" date="2017-06" db="EMBL/GenBank/DDBJ databases">
        <authorList>
            <person name="Varghese N."/>
            <person name="Submissions S."/>
        </authorList>
    </citation>
    <scope>NUCLEOTIDE SEQUENCE [LARGE SCALE GENOMIC DNA]</scope>
    <source>
        <strain evidence="3">NKM1</strain>
    </source>
</reference>
<dbReference type="Pfam" id="PF13673">
    <property type="entry name" value="Acetyltransf_10"/>
    <property type="match status" value="1"/>
</dbReference>
<evidence type="ECO:0000313" key="3">
    <source>
        <dbReference type="Proteomes" id="UP000198432"/>
    </source>
</evidence>
<feature type="domain" description="N-acetyltransferase" evidence="1">
    <location>
        <begin position="1"/>
        <end position="147"/>
    </location>
</feature>
<dbReference type="CDD" id="cd04301">
    <property type="entry name" value="NAT_SF"/>
    <property type="match status" value="1"/>
</dbReference>
<accession>A0A239EG24</accession>
<proteinExistence type="predicted"/>
<dbReference type="SUPFAM" id="SSF55729">
    <property type="entry name" value="Acyl-CoA N-acyltransferases (Nat)"/>
    <property type="match status" value="1"/>
</dbReference>
<dbReference type="Gene3D" id="3.40.630.30">
    <property type="match status" value="1"/>
</dbReference>
<dbReference type="InterPro" id="IPR000182">
    <property type="entry name" value="GNAT_dom"/>
</dbReference>
<dbReference type="InterPro" id="IPR016181">
    <property type="entry name" value="Acyl_CoA_acyltransferase"/>
</dbReference>
<dbReference type="RefSeq" id="WP_089318800.1">
    <property type="nucleotide sequence ID" value="NZ_FZOQ01000006.1"/>
</dbReference>
<keyword evidence="3" id="KW-1185">Reference proteome</keyword>
<evidence type="ECO:0000313" key="2">
    <source>
        <dbReference type="EMBL" id="SNS43499.1"/>
    </source>
</evidence>
<protein>
    <submittedName>
        <fullName evidence="2">N-acetylglutamate synthase, GNAT family</fullName>
    </submittedName>
</protein>
<dbReference type="PROSITE" id="PS51186">
    <property type="entry name" value="GNAT"/>
    <property type="match status" value="1"/>
</dbReference>
<dbReference type="GO" id="GO:0016747">
    <property type="term" value="F:acyltransferase activity, transferring groups other than amino-acyl groups"/>
    <property type="evidence" value="ECO:0007669"/>
    <property type="project" value="InterPro"/>
</dbReference>
<gene>
    <name evidence="2" type="ORF">SAMN06296052_106152</name>
</gene>
<sequence>MIRAYSSNDKGKLVELLRLNTPEFFHPDEEKDFIEYLEQEAENYFVVEDAGMLVGAGGFNGGFDNGRTVRISWDIIHPDYQGKGIGKKLTRYRIDQIREDPAVKKIVVRTTQLVYGFYQKIGFELEKVEKDYWAEGFDLYQMKLDLNKASSS</sequence>
<dbReference type="Proteomes" id="UP000198432">
    <property type="component" value="Unassembled WGS sequence"/>
</dbReference>
<dbReference type="EMBL" id="FZOQ01000006">
    <property type="protein sequence ID" value="SNS43499.1"/>
    <property type="molecule type" value="Genomic_DNA"/>
</dbReference>
<dbReference type="AlphaFoldDB" id="A0A239EG24"/>
<evidence type="ECO:0000259" key="1">
    <source>
        <dbReference type="PROSITE" id="PS51186"/>
    </source>
</evidence>
<name>A0A239EG24_9BACT</name>